<proteinExistence type="predicted"/>
<protein>
    <submittedName>
        <fullName evidence="3">Uncharacterized protein</fullName>
    </submittedName>
</protein>
<feature type="compositionally biased region" description="Low complexity" evidence="1">
    <location>
        <begin position="247"/>
        <end position="266"/>
    </location>
</feature>
<keyword evidence="2" id="KW-1185">Reference proteome</keyword>
<dbReference type="WBParaSite" id="PSAMB.scaffold573size46772.g7057.t1">
    <property type="protein sequence ID" value="PSAMB.scaffold573size46772.g7057.t1"/>
    <property type="gene ID" value="PSAMB.scaffold573size46772.g7057"/>
</dbReference>
<dbReference type="Proteomes" id="UP000887566">
    <property type="component" value="Unplaced"/>
</dbReference>
<evidence type="ECO:0000256" key="1">
    <source>
        <dbReference type="SAM" id="MobiDB-lite"/>
    </source>
</evidence>
<organism evidence="2 3">
    <name type="scientific">Plectus sambesii</name>
    <dbReference type="NCBI Taxonomy" id="2011161"/>
    <lineage>
        <taxon>Eukaryota</taxon>
        <taxon>Metazoa</taxon>
        <taxon>Ecdysozoa</taxon>
        <taxon>Nematoda</taxon>
        <taxon>Chromadorea</taxon>
        <taxon>Plectida</taxon>
        <taxon>Plectina</taxon>
        <taxon>Plectoidea</taxon>
        <taxon>Plectidae</taxon>
        <taxon>Plectus</taxon>
    </lineage>
</organism>
<feature type="region of interest" description="Disordered" evidence="1">
    <location>
        <begin position="227"/>
        <end position="266"/>
    </location>
</feature>
<reference evidence="3" key="1">
    <citation type="submission" date="2022-11" db="UniProtKB">
        <authorList>
            <consortium name="WormBaseParasite"/>
        </authorList>
    </citation>
    <scope>IDENTIFICATION</scope>
</reference>
<sequence length="309" mass="35212">MEQQDDTVPVNEKRQSNQTSSTIKKPNRHEKNAAEKIDEILEHHEQDIGLFISKLEKRLKEKPNDKVFVSYRTFLVTLKELQQEPEIKMDDQEMYFARNFAHYIGIKMDQTLYPNLRLDSIGKQFLKLLSAISEFEKREVREVFKNLRSPNSSSEPSSVGGIFSGTMAGGTVASRRTIGDFHNIWRLLTSAPCNIRSEELSSNRQKLRKRYATSDSMETDGAAGTIYSTDAKDDESSNHSASPPPRASSLMQASSSISSPPRSNLASMDVNEPFFKYISSELSQLDELSQMKAKQEIHDIILKHRYKQK</sequence>
<dbReference type="AlphaFoldDB" id="A0A914WYH9"/>
<evidence type="ECO:0000313" key="3">
    <source>
        <dbReference type="WBParaSite" id="PSAMB.scaffold573size46772.g7057.t1"/>
    </source>
</evidence>
<feature type="region of interest" description="Disordered" evidence="1">
    <location>
        <begin position="1"/>
        <end position="35"/>
    </location>
</feature>
<name>A0A914WYH9_9BILA</name>
<evidence type="ECO:0000313" key="2">
    <source>
        <dbReference type="Proteomes" id="UP000887566"/>
    </source>
</evidence>
<accession>A0A914WYH9</accession>